<feature type="domain" description="Dual specificity phosphatase catalytic" evidence="1">
    <location>
        <begin position="5"/>
        <end position="101"/>
    </location>
</feature>
<dbReference type="EMBL" id="DAKRPA010000199">
    <property type="protein sequence ID" value="DAZ95551.1"/>
    <property type="molecule type" value="Genomic_DNA"/>
</dbReference>
<sequence>MMDDKLLKHLGVSYVLDVESARHRSLENWTHDTIEKGRVDMDYDATYEAFHESIMQANQLITDAKKNQSIVMVVCTHGSNESAVVCIAHLLRRPASAPRKAYIDKLKALEREVSGKVTLRSESVGPSMIDIMNADSTVERASMLSNFSVSTMMPTGASLRETVMIAESEEDGVSTIREEQTAIPPTTTTSIVRKPKTKASCTIQ</sequence>
<evidence type="ECO:0000259" key="1">
    <source>
        <dbReference type="Pfam" id="PF00782"/>
    </source>
</evidence>
<evidence type="ECO:0000313" key="2">
    <source>
        <dbReference type="EMBL" id="DAZ95551.1"/>
    </source>
</evidence>
<comment type="caution">
    <text evidence="2">The sequence shown here is derived from an EMBL/GenBank/DDBJ whole genome shotgun (WGS) entry which is preliminary data.</text>
</comment>
<dbReference type="InterPro" id="IPR029021">
    <property type="entry name" value="Prot-tyrosine_phosphatase-like"/>
</dbReference>
<reference evidence="2" key="2">
    <citation type="journal article" date="2023" name="Microbiol Resour">
        <title>Decontamination and Annotation of the Draft Genome Sequence of the Oomycete Lagenidium giganteum ARSEF 373.</title>
        <authorList>
            <person name="Morgan W.R."/>
            <person name="Tartar A."/>
        </authorList>
    </citation>
    <scope>NUCLEOTIDE SEQUENCE</scope>
    <source>
        <strain evidence="2">ARSEF 373</strain>
    </source>
</reference>
<dbReference type="Proteomes" id="UP001146120">
    <property type="component" value="Unassembled WGS sequence"/>
</dbReference>
<gene>
    <name evidence="2" type="ORF">N0F65_005867</name>
</gene>
<protein>
    <recommendedName>
        <fullName evidence="1">Dual specificity phosphatase catalytic domain-containing protein</fullName>
    </recommendedName>
</protein>
<dbReference type="Pfam" id="PF00782">
    <property type="entry name" value="DSPc"/>
    <property type="match status" value="1"/>
</dbReference>
<dbReference type="SUPFAM" id="SSF52799">
    <property type="entry name" value="(Phosphotyrosine protein) phosphatases II"/>
    <property type="match status" value="1"/>
</dbReference>
<accession>A0AAV2YN32</accession>
<organism evidence="2 3">
    <name type="scientific">Lagenidium giganteum</name>
    <dbReference type="NCBI Taxonomy" id="4803"/>
    <lineage>
        <taxon>Eukaryota</taxon>
        <taxon>Sar</taxon>
        <taxon>Stramenopiles</taxon>
        <taxon>Oomycota</taxon>
        <taxon>Peronosporomycetes</taxon>
        <taxon>Pythiales</taxon>
        <taxon>Pythiaceae</taxon>
    </lineage>
</organism>
<evidence type="ECO:0000313" key="3">
    <source>
        <dbReference type="Proteomes" id="UP001146120"/>
    </source>
</evidence>
<dbReference type="InterPro" id="IPR000340">
    <property type="entry name" value="Dual-sp_phosphatase_cat-dom"/>
</dbReference>
<dbReference type="Gene3D" id="3.90.190.10">
    <property type="entry name" value="Protein tyrosine phosphatase superfamily"/>
    <property type="match status" value="1"/>
</dbReference>
<reference evidence="2" key="1">
    <citation type="submission" date="2022-11" db="EMBL/GenBank/DDBJ databases">
        <authorList>
            <person name="Morgan W.R."/>
            <person name="Tartar A."/>
        </authorList>
    </citation>
    <scope>NUCLEOTIDE SEQUENCE</scope>
    <source>
        <strain evidence="2">ARSEF 373</strain>
    </source>
</reference>
<name>A0AAV2YN32_9STRA</name>
<keyword evidence="3" id="KW-1185">Reference proteome</keyword>
<proteinExistence type="predicted"/>
<dbReference type="AlphaFoldDB" id="A0AAV2YN32"/>